<feature type="binding site" evidence="5">
    <location>
        <position position="67"/>
    </location>
    <ligand>
        <name>a divalent metal cation</name>
        <dbReference type="ChEBI" id="CHEBI:60240"/>
        <label>1</label>
    </ligand>
</feature>
<dbReference type="EMBL" id="SJPY01000001">
    <property type="protein sequence ID" value="TWU45553.1"/>
    <property type="molecule type" value="Genomic_DNA"/>
</dbReference>
<sequence length="273" mass="29641">MSVISVDQLCQLLAEIAPLQLAETWDNVGLLVGDRSAEVNRVMTCLTVTPAVVEEAVSEKVDLLVSHHPLPFKPTNRITTDTTAGSMLIDLIQAGTAIYSAHTAFDTAANGINQMWADRLELRDVKPLVEPESSSGHEDDLDRILRPGRVGELPQPTTTGAFVLRVGCLVGSENLRYIGDAERLIRCVAIACGSGGSFLSAAKRRGCDAMITGEATFHACLEAESVGIELVLVGHYQSERFAMERLAEQLAVELPELTIWASQRESDPLRFLE</sequence>
<dbReference type="NCBIfam" id="TIGR00486">
    <property type="entry name" value="YbgI_SA1388"/>
    <property type="match status" value="1"/>
</dbReference>
<comment type="caution">
    <text evidence="6">The sequence shown here is derived from an EMBL/GenBank/DDBJ whole genome shotgun (WGS) entry which is preliminary data.</text>
</comment>
<dbReference type="PANTHER" id="PTHR13799:SF14">
    <property type="entry name" value="GTP CYCLOHYDROLASE 1 TYPE 2 HOMOLOG"/>
    <property type="match status" value="1"/>
</dbReference>
<name>A0A5C6E7D1_9BACT</name>
<evidence type="ECO:0000256" key="2">
    <source>
        <dbReference type="ARBA" id="ARBA00011643"/>
    </source>
</evidence>
<proteinExistence type="inferred from homology"/>
<protein>
    <recommendedName>
        <fullName evidence="3">GTP cyclohydrolase 1 type 2 homolog</fullName>
    </recommendedName>
</protein>
<evidence type="ECO:0000313" key="6">
    <source>
        <dbReference type="EMBL" id="TWU45553.1"/>
    </source>
</evidence>
<comment type="similarity">
    <text evidence="1">Belongs to the GTP cyclohydrolase I type 2/NIF3 family.</text>
</comment>
<feature type="binding site" evidence="5">
    <location>
        <position position="68"/>
    </location>
    <ligand>
        <name>a divalent metal cation</name>
        <dbReference type="ChEBI" id="CHEBI:60240"/>
        <label>1</label>
    </ligand>
</feature>
<keyword evidence="7" id="KW-1185">Reference proteome</keyword>
<dbReference type="InterPro" id="IPR002678">
    <property type="entry name" value="DUF34/NIF3"/>
</dbReference>
<dbReference type="AlphaFoldDB" id="A0A5C6E7D1"/>
<keyword evidence="4 5" id="KW-0479">Metal-binding</keyword>
<dbReference type="FunFam" id="3.40.1390.30:FF:000001">
    <property type="entry name" value="GTP cyclohydrolase 1 type 2"/>
    <property type="match status" value="1"/>
</dbReference>
<keyword evidence="6" id="KW-0378">Hydrolase</keyword>
<feature type="binding site" evidence="5">
    <location>
        <position position="235"/>
    </location>
    <ligand>
        <name>a divalent metal cation</name>
        <dbReference type="ChEBI" id="CHEBI:60240"/>
        <label>1</label>
    </ligand>
</feature>
<evidence type="ECO:0000313" key="7">
    <source>
        <dbReference type="Proteomes" id="UP000315471"/>
    </source>
</evidence>
<dbReference type="Gene3D" id="3.40.1390.30">
    <property type="entry name" value="NIF3 (NGG1p interacting factor 3)-like"/>
    <property type="match status" value="2"/>
</dbReference>
<dbReference type="Proteomes" id="UP000315471">
    <property type="component" value="Unassembled WGS sequence"/>
</dbReference>
<dbReference type="GO" id="GO:0016787">
    <property type="term" value="F:hydrolase activity"/>
    <property type="evidence" value="ECO:0007669"/>
    <property type="project" value="UniProtKB-KW"/>
</dbReference>
<evidence type="ECO:0000256" key="3">
    <source>
        <dbReference type="ARBA" id="ARBA00022112"/>
    </source>
</evidence>
<dbReference type="SUPFAM" id="SSF102705">
    <property type="entry name" value="NIF3 (NGG1p interacting factor 3)-like"/>
    <property type="match status" value="1"/>
</dbReference>
<dbReference type="GO" id="GO:0046872">
    <property type="term" value="F:metal ion binding"/>
    <property type="evidence" value="ECO:0007669"/>
    <property type="project" value="UniProtKB-KW"/>
</dbReference>
<dbReference type="Pfam" id="PF01784">
    <property type="entry name" value="DUF34_NIF3"/>
    <property type="match status" value="1"/>
</dbReference>
<comment type="subunit">
    <text evidence="2">Homohexamer.</text>
</comment>
<feature type="binding site" evidence="5">
    <location>
        <position position="239"/>
    </location>
    <ligand>
        <name>a divalent metal cation</name>
        <dbReference type="ChEBI" id="CHEBI:60240"/>
        <label>1</label>
    </ligand>
</feature>
<dbReference type="GO" id="GO:0005737">
    <property type="term" value="C:cytoplasm"/>
    <property type="evidence" value="ECO:0007669"/>
    <property type="project" value="TreeGrafter"/>
</dbReference>
<dbReference type="PANTHER" id="PTHR13799">
    <property type="entry name" value="NGG1 INTERACTING FACTOR 3"/>
    <property type="match status" value="1"/>
</dbReference>
<dbReference type="RefSeq" id="WP_197170833.1">
    <property type="nucleotide sequence ID" value="NZ_SJPY01000001.1"/>
</dbReference>
<gene>
    <name evidence="6" type="ORF">Q31b_07280</name>
</gene>
<dbReference type="InterPro" id="IPR036069">
    <property type="entry name" value="DUF34/NIF3_sf"/>
</dbReference>
<evidence type="ECO:0000256" key="4">
    <source>
        <dbReference type="ARBA" id="ARBA00022723"/>
    </source>
</evidence>
<feature type="binding site" evidence="5">
    <location>
        <position position="106"/>
    </location>
    <ligand>
        <name>a divalent metal cation</name>
        <dbReference type="ChEBI" id="CHEBI:60240"/>
        <label>1</label>
    </ligand>
</feature>
<organism evidence="6 7">
    <name type="scientific">Novipirellula aureliae</name>
    <dbReference type="NCBI Taxonomy" id="2527966"/>
    <lineage>
        <taxon>Bacteria</taxon>
        <taxon>Pseudomonadati</taxon>
        <taxon>Planctomycetota</taxon>
        <taxon>Planctomycetia</taxon>
        <taxon>Pirellulales</taxon>
        <taxon>Pirellulaceae</taxon>
        <taxon>Novipirellula</taxon>
    </lineage>
</organism>
<accession>A0A5C6E7D1</accession>
<reference evidence="6 7" key="1">
    <citation type="submission" date="2019-02" db="EMBL/GenBank/DDBJ databases">
        <title>Deep-cultivation of Planctomycetes and their phenomic and genomic characterization uncovers novel biology.</title>
        <authorList>
            <person name="Wiegand S."/>
            <person name="Jogler M."/>
            <person name="Boedeker C."/>
            <person name="Pinto D."/>
            <person name="Vollmers J."/>
            <person name="Rivas-Marin E."/>
            <person name="Kohn T."/>
            <person name="Peeters S.H."/>
            <person name="Heuer A."/>
            <person name="Rast P."/>
            <person name="Oberbeckmann S."/>
            <person name="Bunk B."/>
            <person name="Jeske O."/>
            <person name="Meyerdierks A."/>
            <person name="Storesund J.E."/>
            <person name="Kallscheuer N."/>
            <person name="Luecker S."/>
            <person name="Lage O.M."/>
            <person name="Pohl T."/>
            <person name="Merkel B.J."/>
            <person name="Hornburger P."/>
            <person name="Mueller R.-W."/>
            <person name="Bruemmer F."/>
            <person name="Labrenz M."/>
            <person name="Spormann A.M."/>
            <person name="Op Den Camp H."/>
            <person name="Overmann J."/>
            <person name="Amann R."/>
            <person name="Jetten M.S.M."/>
            <person name="Mascher T."/>
            <person name="Medema M.H."/>
            <person name="Devos D.P."/>
            <person name="Kaster A.-K."/>
            <person name="Ovreas L."/>
            <person name="Rohde M."/>
            <person name="Galperin M.Y."/>
            <person name="Jogler C."/>
        </authorList>
    </citation>
    <scope>NUCLEOTIDE SEQUENCE [LARGE SCALE GENOMIC DNA]</scope>
    <source>
        <strain evidence="6 7">Q31b</strain>
    </source>
</reference>
<evidence type="ECO:0000256" key="1">
    <source>
        <dbReference type="ARBA" id="ARBA00006964"/>
    </source>
</evidence>
<evidence type="ECO:0000256" key="5">
    <source>
        <dbReference type="PIRSR" id="PIRSR602678-1"/>
    </source>
</evidence>